<name>A0ABT0YT64_9BURK</name>
<evidence type="ECO:0000313" key="3">
    <source>
        <dbReference type="Proteomes" id="UP001165541"/>
    </source>
</evidence>
<dbReference type="InterPro" id="IPR000595">
    <property type="entry name" value="cNMP-bd_dom"/>
</dbReference>
<feature type="domain" description="Cyclic nucleotide-binding" evidence="1">
    <location>
        <begin position="23"/>
        <end position="89"/>
    </location>
</feature>
<comment type="caution">
    <text evidence="2">The sequence shown here is derived from an EMBL/GenBank/DDBJ whole genome shotgun (WGS) entry which is preliminary data.</text>
</comment>
<evidence type="ECO:0000313" key="2">
    <source>
        <dbReference type="EMBL" id="MCM5681930.1"/>
    </source>
</evidence>
<dbReference type="RefSeq" id="WP_251780412.1">
    <property type="nucleotide sequence ID" value="NZ_JAMKFE010000015.1"/>
</dbReference>
<organism evidence="2 3">
    <name type="scientific">Caldimonas mangrovi</name>
    <dbReference type="NCBI Taxonomy" id="2944811"/>
    <lineage>
        <taxon>Bacteria</taxon>
        <taxon>Pseudomonadati</taxon>
        <taxon>Pseudomonadota</taxon>
        <taxon>Betaproteobacteria</taxon>
        <taxon>Burkholderiales</taxon>
        <taxon>Sphaerotilaceae</taxon>
        <taxon>Caldimonas</taxon>
    </lineage>
</organism>
<gene>
    <name evidence="2" type="ORF">M8A51_20570</name>
</gene>
<dbReference type="InterPro" id="IPR014710">
    <property type="entry name" value="RmlC-like_jellyroll"/>
</dbReference>
<dbReference type="Proteomes" id="UP001165541">
    <property type="component" value="Unassembled WGS sequence"/>
</dbReference>
<proteinExistence type="predicted"/>
<protein>
    <submittedName>
        <fullName evidence="2">Crp/Fnr family transcriptional regulator</fullName>
    </submittedName>
</protein>
<keyword evidence="3" id="KW-1185">Reference proteome</keyword>
<dbReference type="PROSITE" id="PS50042">
    <property type="entry name" value="CNMP_BINDING_3"/>
    <property type="match status" value="1"/>
</dbReference>
<dbReference type="Gene3D" id="2.60.120.10">
    <property type="entry name" value="Jelly Rolls"/>
    <property type="match status" value="1"/>
</dbReference>
<dbReference type="SUPFAM" id="SSF51206">
    <property type="entry name" value="cAMP-binding domain-like"/>
    <property type="match status" value="1"/>
</dbReference>
<evidence type="ECO:0000259" key="1">
    <source>
        <dbReference type="PROSITE" id="PS50042"/>
    </source>
</evidence>
<dbReference type="EMBL" id="JAMKFE010000015">
    <property type="protein sequence ID" value="MCM5681930.1"/>
    <property type="molecule type" value="Genomic_DNA"/>
</dbReference>
<dbReference type="InterPro" id="IPR018490">
    <property type="entry name" value="cNMP-bd_dom_sf"/>
</dbReference>
<dbReference type="Pfam" id="PF00027">
    <property type="entry name" value="cNMP_binding"/>
    <property type="match status" value="1"/>
</dbReference>
<dbReference type="CDD" id="cd00038">
    <property type="entry name" value="CAP_ED"/>
    <property type="match status" value="1"/>
</dbReference>
<sequence length="220" mass="24944">MKLDLRDHPQRHTIRLQLRRHPLLADFDEPALEELQQTLWIHDGHRSECLLGQGDGEWHQFFVLEGMLKRVVTSPEGREVALRFAGEGDMETCYEAWCQQARMPFSVVCAIRSRVAVLPMSDWCAWLARHPRAQQAYQERVVRLGADVVEHAVGLLLLDAPGRMQRFSCTHPELLDRLPQKDLASHLNLSAETVCRLSKRGKAGPWSAAVHDARSLSGAT</sequence>
<reference evidence="2" key="1">
    <citation type="submission" date="2022-05" db="EMBL/GenBank/DDBJ databases">
        <title>Schlegelella sp. nov., isolated from mangrove soil.</title>
        <authorList>
            <person name="Liu Y."/>
            <person name="Ge X."/>
            <person name="Liu W."/>
        </authorList>
    </citation>
    <scope>NUCLEOTIDE SEQUENCE</scope>
    <source>
        <strain evidence="2">S2-27</strain>
    </source>
</reference>
<accession>A0ABT0YT64</accession>